<name>A0A835GWS2_9MAGN</name>
<dbReference type="Pfam" id="PF08387">
    <property type="entry name" value="FBD"/>
    <property type="match status" value="1"/>
</dbReference>
<accession>A0A835GWS2</accession>
<dbReference type="EMBL" id="JADFTS010000009">
    <property type="protein sequence ID" value="KAF9588246.1"/>
    <property type="molecule type" value="Genomic_DNA"/>
</dbReference>
<reference evidence="2 3" key="1">
    <citation type="submission" date="2020-10" db="EMBL/GenBank/DDBJ databases">
        <title>The Coptis chinensis genome and diversification of protoberbering-type alkaloids.</title>
        <authorList>
            <person name="Wang B."/>
            <person name="Shu S."/>
            <person name="Song C."/>
            <person name="Liu Y."/>
        </authorList>
    </citation>
    <scope>NUCLEOTIDE SEQUENCE [LARGE SCALE GENOMIC DNA]</scope>
    <source>
        <strain evidence="2">HL-2020</strain>
        <tissue evidence="2">Leaf</tissue>
    </source>
</reference>
<feature type="domain" description="FBD" evidence="1">
    <location>
        <begin position="15"/>
        <end position="89"/>
    </location>
</feature>
<gene>
    <name evidence="2" type="ORF">IFM89_008658</name>
</gene>
<comment type="caution">
    <text evidence="2">The sequence shown here is derived from an EMBL/GenBank/DDBJ whole genome shotgun (WGS) entry which is preliminary data.</text>
</comment>
<dbReference type="SMART" id="SM00579">
    <property type="entry name" value="FBD"/>
    <property type="match status" value="1"/>
</dbReference>
<dbReference type="OrthoDB" id="594804at2759"/>
<protein>
    <recommendedName>
        <fullName evidence="1">FBD domain-containing protein</fullName>
    </recommendedName>
</protein>
<dbReference type="Proteomes" id="UP000631114">
    <property type="component" value="Unassembled WGS sequence"/>
</dbReference>
<evidence type="ECO:0000313" key="2">
    <source>
        <dbReference type="EMBL" id="KAF9588246.1"/>
    </source>
</evidence>
<evidence type="ECO:0000313" key="3">
    <source>
        <dbReference type="Proteomes" id="UP000631114"/>
    </source>
</evidence>
<sequence length="89" mass="10470">MENMEEHWQAKELFPDDLKHIRAVDIDDFRGSESELDILRYLLETASALEKINIQYCNRIKRDKDTQIRITEKLLSLTRISPRAAIALI</sequence>
<proteinExistence type="predicted"/>
<evidence type="ECO:0000259" key="1">
    <source>
        <dbReference type="SMART" id="SM00579"/>
    </source>
</evidence>
<organism evidence="2 3">
    <name type="scientific">Coptis chinensis</name>
    <dbReference type="NCBI Taxonomy" id="261450"/>
    <lineage>
        <taxon>Eukaryota</taxon>
        <taxon>Viridiplantae</taxon>
        <taxon>Streptophyta</taxon>
        <taxon>Embryophyta</taxon>
        <taxon>Tracheophyta</taxon>
        <taxon>Spermatophyta</taxon>
        <taxon>Magnoliopsida</taxon>
        <taxon>Ranunculales</taxon>
        <taxon>Ranunculaceae</taxon>
        <taxon>Coptidoideae</taxon>
        <taxon>Coptis</taxon>
    </lineage>
</organism>
<dbReference type="AlphaFoldDB" id="A0A835GWS2"/>
<keyword evidence="3" id="KW-1185">Reference proteome</keyword>
<dbReference type="InterPro" id="IPR006566">
    <property type="entry name" value="FBD"/>
</dbReference>